<feature type="transmembrane region" description="Helical" evidence="1">
    <location>
        <begin position="62"/>
        <end position="80"/>
    </location>
</feature>
<keyword evidence="1" id="KW-0812">Transmembrane</keyword>
<dbReference type="InterPro" id="IPR024294">
    <property type="entry name" value="DUF3810"/>
</dbReference>
<feature type="transmembrane region" description="Helical" evidence="1">
    <location>
        <begin position="6"/>
        <end position="26"/>
    </location>
</feature>
<sequence length="360" mass="42232">MMSTKKKGIFALTFLILIIVIPFLRFIPDIVEDIYSQIIYLVPAYFFQYALGWIPFSIGDIFYALLVLAFILTLVRLLIMLFKKQWKRGLKLLLNCLLTFETLILLFYFSWGFNYFREPASVRLNLTDTAYTQNDLELVTGKLIDSTNLYRSKLKKADFDKSDEEMFSVAKMAVNELSRKSPVYKIYHPAIKKSLFTPLLNYMATSGYFNPFTGEAQLNFEMPVFLKPFVACHEMSHQSGFNREDEANFAGFVAGIHSDDRLLKYSSYYVGVQEFMFEIRRRDTLVYKDLRNRISPAVMADFKTDYDYWTRYQGDVTRFSGIFYDHFLKANNQKEGLKTYNRMIKLVMAAELKQRRNTAF</sequence>
<proteinExistence type="predicted"/>
<dbReference type="EMBL" id="WVHT01000002">
    <property type="protein sequence ID" value="MXV50180.1"/>
    <property type="molecule type" value="Genomic_DNA"/>
</dbReference>
<organism evidence="2 3">
    <name type="scientific">Hufsiella arboris</name>
    <dbReference type="NCBI Taxonomy" id="2695275"/>
    <lineage>
        <taxon>Bacteria</taxon>
        <taxon>Pseudomonadati</taxon>
        <taxon>Bacteroidota</taxon>
        <taxon>Sphingobacteriia</taxon>
        <taxon>Sphingobacteriales</taxon>
        <taxon>Sphingobacteriaceae</taxon>
        <taxon>Hufsiella</taxon>
    </lineage>
</organism>
<dbReference type="AlphaFoldDB" id="A0A7K1Y6W5"/>
<gene>
    <name evidence="2" type="ORF">GS399_04295</name>
</gene>
<keyword evidence="1" id="KW-1133">Transmembrane helix</keyword>
<protein>
    <submittedName>
        <fullName evidence="2">DUF3810 family protein</fullName>
    </submittedName>
</protein>
<evidence type="ECO:0000256" key="1">
    <source>
        <dbReference type="SAM" id="Phobius"/>
    </source>
</evidence>
<keyword evidence="1" id="KW-0472">Membrane</keyword>
<feature type="transmembrane region" description="Helical" evidence="1">
    <location>
        <begin position="92"/>
        <end position="111"/>
    </location>
</feature>
<dbReference type="Proteomes" id="UP000466586">
    <property type="component" value="Unassembled WGS sequence"/>
</dbReference>
<keyword evidence="3" id="KW-1185">Reference proteome</keyword>
<reference evidence="2 3" key="1">
    <citation type="submission" date="2019-11" db="EMBL/GenBank/DDBJ databases">
        <title>Pedobacter sp. HMF7647 Genome sequencing and assembly.</title>
        <authorList>
            <person name="Kang H."/>
            <person name="Kim H."/>
            <person name="Joh K."/>
        </authorList>
    </citation>
    <scope>NUCLEOTIDE SEQUENCE [LARGE SCALE GENOMIC DNA]</scope>
    <source>
        <strain evidence="2 3">HMF7647</strain>
    </source>
</reference>
<dbReference type="Pfam" id="PF12725">
    <property type="entry name" value="DUF3810"/>
    <property type="match status" value="1"/>
</dbReference>
<name>A0A7K1Y6W5_9SPHI</name>
<comment type="caution">
    <text evidence="2">The sequence shown here is derived from an EMBL/GenBank/DDBJ whole genome shotgun (WGS) entry which is preliminary data.</text>
</comment>
<dbReference type="RefSeq" id="WP_160843361.1">
    <property type="nucleotide sequence ID" value="NZ_WVHT01000002.1"/>
</dbReference>
<accession>A0A7K1Y6W5</accession>
<evidence type="ECO:0000313" key="2">
    <source>
        <dbReference type="EMBL" id="MXV50180.1"/>
    </source>
</evidence>
<evidence type="ECO:0000313" key="3">
    <source>
        <dbReference type="Proteomes" id="UP000466586"/>
    </source>
</evidence>
<feature type="transmembrane region" description="Helical" evidence="1">
    <location>
        <begin position="38"/>
        <end position="56"/>
    </location>
</feature>